<name>A0A0D9ZZF3_9ORYZ</name>
<dbReference type="EnsemblPlants" id="OGLUM05G18190.1">
    <property type="protein sequence ID" value="OGLUM05G18190.1"/>
    <property type="gene ID" value="OGLUM05G18190"/>
</dbReference>
<accession>A0A0D9ZZF3</accession>
<dbReference type="Proteomes" id="UP000026961">
    <property type="component" value="Chromosome 5"/>
</dbReference>
<dbReference type="AlphaFoldDB" id="A0A0D9ZZF3"/>
<feature type="compositionally biased region" description="Low complexity" evidence="1">
    <location>
        <begin position="68"/>
        <end position="86"/>
    </location>
</feature>
<protein>
    <submittedName>
        <fullName evidence="2">Uncharacterized protein</fullName>
    </submittedName>
</protein>
<reference evidence="2" key="1">
    <citation type="submission" date="2015-04" db="UniProtKB">
        <authorList>
            <consortium name="EnsemblPlants"/>
        </authorList>
    </citation>
    <scope>IDENTIFICATION</scope>
</reference>
<feature type="compositionally biased region" description="Basic and acidic residues" evidence="1">
    <location>
        <begin position="30"/>
        <end position="45"/>
    </location>
</feature>
<organism evidence="2">
    <name type="scientific">Oryza glumipatula</name>
    <dbReference type="NCBI Taxonomy" id="40148"/>
    <lineage>
        <taxon>Eukaryota</taxon>
        <taxon>Viridiplantae</taxon>
        <taxon>Streptophyta</taxon>
        <taxon>Embryophyta</taxon>
        <taxon>Tracheophyta</taxon>
        <taxon>Spermatophyta</taxon>
        <taxon>Magnoliopsida</taxon>
        <taxon>Liliopsida</taxon>
        <taxon>Poales</taxon>
        <taxon>Poaceae</taxon>
        <taxon>BOP clade</taxon>
        <taxon>Oryzoideae</taxon>
        <taxon>Oryzeae</taxon>
        <taxon>Oryzinae</taxon>
        <taxon>Oryza</taxon>
    </lineage>
</organism>
<feature type="region of interest" description="Disordered" evidence="1">
    <location>
        <begin position="19"/>
        <end position="98"/>
    </location>
</feature>
<evidence type="ECO:0000313" key="2">
    <source>
        <dbReference type="EnsemblPlants" id="OGLUM05G18190.1"/>
    </source>
</evidence>
<keyword evidence="3" id="KW-1185">Reference proteome</keyword>
<evidence type="ECO:0000313" key="3">
    <source>
        <dbReference type="Proteomes" id="UP000026961"/>
    </source>
</evidence>
<dbReference type="Gramene" id="OGLUM05G18190.1">
    <property type="protein sequence ID" value="OGLUM05G18190.1"/>
    <property type="gene ID" value="OGLUM05G18190"/>
</dbReference>
<proteinExistence type="predicted"/>
<reference evidence="2" key="2">
    <citation type="submission" date="2018-05" db="EMBL/GenBank/DDBJ databases">
        <title>OgluRS3 (Oryza glumaepatula Reference Sequence Version 3).</title>
        <authorList>
            <person name="Zhang J."/>
            <person name="Kudrna D."/>
            <person name="Lee S."/>
            <person name="Talag J."/>
            <person name="Welchert J."/>
            <person name="Wing R.A."/>
        </authorList>
    </citation>
    <scope>NUCLEOTIDE SEQUENCE [LARGE SCALE GENOMIC DNA]</scope>
</reference>
<evidence type="ECO:0000256" key="1">
    <source>
        <dbReference type="SAM" id="MobiDB-lite"/>
    </source>
</evidence>
<sequence length="98" mass="10555">MMDERSGVVAITSCGRRDERKLRIKKKTRTTTESRTNQDSRERKSMPLLHISSPPLTAALPHGDSWSRGPAAAAPCAAAGGRLARATKGKDGAASQRR</sequence>
<dbReference type="HOGENOM" id="CLU_2337060_0_0_1"/>